<reference evidence="1 2" key="1">
    <citation type="submission" date="2019-04" db="EMBL/GenBank/DDBJ databases">
        <title>Altererythrobacter aquimixticola sp. nov., isolated from sediment of junction between the ocean and a freshwater spring.</title>
        <authorList>
            <person name="Yoon J.-H."/>
        </authorList>
    </citation>
    <scope>NUCLEOTIDE SEQUENCE [LARGE SCALE GENOMIC DNA]</scope>
    <source>
        <strain evidence="1 2">SSKS-13</strain>
    </source>
</reference>
<evidence type="ECO:0000313" key="2">
    <source>
        <dbReference type="Proteomes" id="UP000309389"/>
    </source>
</evidence>
<organism evidence="1 2">
    <name type="scientific">Alteraurantiacibacter aquimixticola</name>
    <dbReference type="NCBI Taxonomy" id="2489173"/>
    <lineage>
        <taxon>Bacteria</taxon>
        <taxon>Pseudomonadati</taxon>
        <taxon>Pseudomonadota</taxon>
        <taxon>Alphaproteobacteria</taxon>
        <taxon>Sphingomonadales</taxon>
        <taxon>Erythrobacteraceae</taxon>
        <taxon>Alteraurantiacibacter</taxon>
    </lineage>
</organism>
<dbReference type="EMBL" id="SSHH01000001">
    <property type="protein sequence ID" value="TIX51884.1"/>
    <property type="molecule type" value="Genomic_DNA"/>
</dbReference>
<sequence length="222" mass="25114">MSRVWMSSVKSNYALGDKPGLRSKFYGYDWTPAEFKIPLAPDDVYANMKRAGEGFALRREELPEAAAVWNEKRFKLLGDIFYTGGFLVVRGKLAEVLARFDLGEGGLIPFTIYQADLETPYPGEFFLLNFGCRKNTLLPELSSKVVKFVVEKKTGIQFWKTNDWEKDPVALSPGALQGPDLWFEEVLYNKIFMSDALAQAIIDIGMKDAFALEECRIVEDAQ</sequence>
<keyword evidence="2" id="KW-1185">Reference proteome</keyword>
<accession>A0A4T3F646</accession>
<gene>
    <name evidence="1" type="ORF">E5222_05440</name>
</gene>
<evidence type="ECO:0000313" key="1">
    <source>
        <dbReference type="EMBL" id="TIX51884.1"/>
    </source>
</evidence>
<proteinExistence type="predicted"/>
<dbReference type="RefSeq" id="WP_136692672.1">
    <property type="nucleotide sequence ID" value="NZ_SSHH01000001.1"/>
</dbReference>
<protein>
    <submittedName>
        <fullName evidence="1">Uncharacterized protein</fullName>
    </submittedName>
</protein>
<dbReference type="OrthoDB" id="7675848at2"/>
<name>A0A4T3F646_9SPHN</name>
<comment type="caution">
    <text evidence="1">The sequence shown here is derived from an EMBL/GenBank/DDBJ whole genome shotgun (WGS) entry which is preliminary data.</text>
</comment>
<dbReference type="Proteomes" id="UP000309389">
    <property type="component" value="Unassembled WGS sequence"/>
</dbReference>
<dbReference type="AlphaFoldDB" id="A0A4T3F646"/>